<reference evidence="2 3" key="1">
    <citation type="submission" date="2020-07" db="EMBL/GenBank/DDBJ databases">
        <title>Pseudogemmobacter sp. nov., isolated from poultry manure in Taiwan.</title>
        <authorList>
            <person name="Lin S.-Y."/>
            <person name="Tang Y.-S."/>
            <person name="Young C.-C."/>
        </authorList>
    </citation>
    <scope>NUCLEOTIDE SEQUENCE [LARGE SCALE GENOMIC DNA]</scope>
    <source>
        <strain evidence="2 3">CC-YST710</strain>
    </source>
</reference>
<feature type="transmembrane region" description="Helical" evidence="1">
    <location>
        <begin position="96"/>
        <end position="116"/>
    </location>
</feature>
<comment type="caution">
    <text evidence="2">The sequence shown here is derived from an EMBL/GenBank/DDBJ whole genome shotgun (WGS) entry which is preliminary data.</text>
</comment>
<accession>A0ABS8CQB4</accession>
<sequence>MSAVTIRQMAERVEGLMTERLGARGSSFEARLRSCGRRLPRRVRRAARALGQAAEMTQNPKLHARLDEGAIARDYDICLRYLGPRAGAGRDAFPRLASIAFALLVTGGGFLAFLYWRGRL</sequence>
<evidence type="ECO:0000313" key="3">
    <source>
        <dbReference type="Proteomes" id="UP001198571"/>
    </source>
</evidence>
<dbReference type="Proteomes" id="UP001198571">
    <property type="component" value="Unassembled WGS sequence"/>
</dbReference>
<keyword evidence="1" id="KW-0472">Membrane</keyword>
<proteinExistence type="predicted"/>
<dbReference type="EMBL" id="JACDXX010000015">
    <property type="protein sequence ID" value="MCB5411375.1"/>
    <property type="molecule type" value="Genomic_DNA"/>
</dbReference>
<protein>
    <submittedName>
        <fullName evidence="2">Uncharacterized protein</fullName>
    </submittedName>
</protein>
<dbReference type="RefSeq" id="WP_226936845.1">
    <property type="nucleotide sequence ID" value="NZ_JACDXX010000015.1"/>
</dbReference>
<name>A0ABS8CQB4_9RHOB</name>
<keyword evidence="1" id="KW-1133">Transmembrane helix</keyword>
<gene>
    <name evidence="2" type="ORF">H0485_15390</name>
</gene>
<evidence type="ECO:0000313" key="2">
    <source>
        <dbReference type="EMBL" id="MCB5411375.1"/>
    </source>
</evidence>
<keyword evidence="3" id="KW-1185">Reference proteome</keyword>
<evidence type="ECO:0000256" key="1">
    <source>
        <dbReference type="SAM" id="Phobius"/>
    </source>
</evidence>
<organism evidence="2 3">
    <name type="scientific">Pseudogemmobacter faecipullorum</name>
    <dbReference type="NCBI Taxonomy" id="2755041"/>
    <lineage>
        <taxon>Bacteria</taxon>
        <taxon>Pseudomonadati</taxon>
        <taxon>Pseudomonadota</taxon>
        <taxon>Alphaproteobacteria</taxon>
        <taxon>Rhodobacterales</taxon>
        <taxon>Paracoccaceae</taxon>
        <taxon>Pseudogemmobacter</taxon>
    </lineage>
</organism>
<keyword evidence="1" id="KW-0812">Transmembrane</keyword>